<dbReference type="AlphaFoldDB" id="A0A0K2TI83"/>
<protein>
    <submittedName>
        <fullName evidence="1">Uncharacterized protein</fullName>
    </submittedName>
</protein>
<sequence>LRSSTILQWDSVLLVDHILKKVRTLSVRCYQFDGDIFSLCPSPHEFIPSLFDSQSKYCCILQKYDPFTLKTVFFKLGSSVLSRHLSSVHNYIIKIAICGLFYLLGTPKSLLYDRLHYLWGTIEPESQPREFVWLTLHPNCLIFHA</sequence>
<name>A0A0K2TI83_LEPSM</name>
<feature type="non-terminal residue" evidence="1">
    <location>
        <position position="1"/>
    </location>
</feature>
<dbReference type="EMBL" id="HACA01008159">
    <property type="protein sequence ID" value="CDW25520.1"/>
    <property type="molecule type" value="Transcribed_RNA"/>
</dbReference>
<organism evidence="1">
    <name type="scientific">Lepeophtheirus salmonis</name>
    <name type="common">Salmon louse</name>
    <name type="synonym">Caligus salmonis</name>
    <dbReference type="NCBI Taxonomy" id="72036"/>
    <lineage>
        <taxon>Eukaryota</taxon>
        <taxon>Metazoa</taxon>
        <taxon>Ecdysozoa</taxon>
        <taxon>Arthropoda</taxon>
        <taxon>Crustacea</taxon>
        <taxon>Multicrustacea</taxon>
        <taxon>Hexanauplia</taxon>
        <taxon>Copepoda</taxon>
        <taxon>Siphonostomatoida</taxon>
        <taxon>Caligidae</taxon>
        <taxon>Lepeophtheirus</taxon>
    </lineage>
</organism>
<evidence type="ECO:0000313" key="1">
    <source>
        <dbReference type="EMBL" id="CDW25520.1"/>
    </source>
</evidence>
<proteinExistence type="predicted"/>
<accession>A0A0K2TI83</accession>
<reference evidence="1" key="1">
    <citation type="submission" date="2014-05" db="EMBL/GenBank/DDBJ databases">
        <authorList>
            <person name="Chronopoulou M."/>
        </authorList>
    </citation>
    <scope>NUCLEOTIDE SEQUENCE</scope>
    <source>
        <tissue evidence="1">Whole organism</tissue>
    </source>
</reference>